<accession>A0A8R7P0G3</accession>
<reference evidence="3" key="2">
    <citation type="submission" date="2018-03" db="EMBL/GenBank/DDBJ databases">
        <title>The Triticum urartu genome reveals the dynamic nature of wheat genome evolution.</title>
        <authorList>
            <person name="Ling H."/>
            <person name="Ma B."/>
            <person name="Shi X."/>
            <person name="Liu H."/>
            <person name="Dong L."/>
            <person name="Sun H."/>
            <person name="Cao Y."/>
            <person name="Gao Q."/>
            <person name="Zheng S."/>
            <person name="Li Y."/>
            <person name="Yu Y."/>
            <person name="Du H."/>
            <person name="Qi M."/>
            <person name="Li Y."/>
            <person name="Yu H."/>
            <person name="Cui Y."/>
            <person name="Wang N."/>
            <person name="Chen C."/>
            <person name="Wu H."/>
            <person name="Zhao Y."/>
            <person name="Zhang J."/>
            <person name="Li Y."/>
            <person name="Zhou W."/>
            <person name="Zhang B."/>
            <person name="Hu W."/>
            <person name="Eijk M."/>
            <person name="Tang J."/>
            <person name="Witsenboer H."/>
            <person name="Zhao S."/>
            <person name="Li Z."/>
            <person name="Zhang A."/>
            <person name="Wang D."/>
            <person name="Liang C."/>
        </authorList>
    </citation>
    <scope>NUCLEOTIDE SEQUENCE [LARGE SCALE GENOMIC DNA]</scope>
    <source>
        <strain evidence="3">cv. G1812</strain>
    </source>
</reference>
<dbReference type="Pfam" id="PF13793">
    <property type="entry name" value="Pribosyltran_N"/>
    <property type="match status" value="1"/>
</dbReference>
<dbReference type="GO" id="GO:0004749">
    <property type="term" value="F:ribose phosphate diphosphokinase activity"/>
    <property type="evidence" value="ECO:0007669"/>
    <property type="project" value="UniProtKB-EC"/>
</dbReference>
<dbReference type="EnsemblPlants" id="TuG1812G0100001810.01.T01">
    <property type="protein sequence ID" value="TuG1812G0100001810.01.T01"/>
    <property type="gene ID" value="TuG1812G0100001810.01"/>
</dbReference>
<reference evidence="4" key="1">
    <citation type="journal article" date="2013" name="Nature">
        <title>Draft genome of the wheat A-genome progenitor Triticum urartu.</title>
        <authorList>
            <person name="Ling H.Q."/>
            <person name="Zhao S."/>
            <person name="Liu D."/>
            <person name="Wang J."/>
            <person name="Sun H."/>
            <person name="Zhang C."/>
            <person name="Fan H."/>
            <person name="Li D."/>
            <person name="Dong L."/>
            <person name="Tao Y."/>
            <person name="Gao C."/>
            <person name="Wu H."/>
            <person name="Li Y."/>
            <person name="Cui Y."/>
            <person name="Guo X."/>
            <person name="Zheng S."/>
            <person name="Wang B."/>
            <person name="Yu K."/>
            <person name="Liang Q."/>
            <person name="Yang W."/>
            <person name="Lou X."/>
            <person name="Chen J."/>
            <person name="Feng M."/>
            <person name="Jian J."/>
            <person name="Zhang X."/>
            <person name="Luo G."/>
            <person name="Jiang Y."/>
            <person name="Liu J."/>
            <person name="Wang Z."/>
            <person name="Sha Y."/>
            <person name="Zhang B."/>
            <person name="Wu H."/>
            <person name="Tang D."/>
            <person name="Shen Q."/>
            <person name="Xue P."/>
            <person name="Zou S."/>
            <person name="Wang X."/>
            <person name="Liu X."/>
            <person name="Wang F."/>
            <person name="Yang Y."/>
            <person name="An X."/>
            <person name="Dong Z."/>
            <person name="Zhang K."/>
            <person name="Zhang X."/>
            <person name="Luo M.C."/>
            <person name="Dvorak J."/>
            <person name="Tong Y."/>
            <person name="Wang J."/>
            <person name="Yang H."/>
            <person name="Li Z."/>
            <person name="Wang D."/>
            <person name="Zhang A."/>
            <person name="Wang J."/>
        </authorList>
    </citation>
    <scope>NUCLEOTIDE SEQUENCE</scope>
    <source>
        <strain evidence="4">cv. G1812</strain>
    </source>
</reference>
<dbReference type="Gramene" id="TuG1812G0100001810.01.T01">
    <property type="protein sequence ID" value="TuG1812G0100001810.01.T01"/>
    <property type="gene ID" value="TuG1812G0100001810.01"/>
</dbReference>
<keyword evidence="4" id="KW-1185">Reference proteome</keyword>
<dbReference type="Gene3D" id="3.40.50.2020">
    <property type="match status" value="1"/>
</dbReference>
<feature type="domain" description="Ribose-phosphate pyrophosphokinase N-terminal" evidence="2">
    <location>
        <begin position="22"/>
        <end position="46"/>
    </location>
</feature>
<proteinExistence type="predicted"/>
<reference evidence="3" key="3">
    <citation type="submission" date="2022-06" db="UniProtKB">
        <authorList>
            <consortium name="EnsemblPlants"/>
        </authorList>
    </citation>
    <scope>IDENTIFICATION</scope>
</reference>
<dbReference type="Proteomes" id="UP000015106">
    <property type="component" value="Chromosome 1"/>
</dbReference>
<name>A0A8R7P0G3_TRIUA</name>
<protein>
    <recommendedName>
        <fullName evidence="2">Ribose-phosphate pyrophosphokinase N-terminal domain-containing protein</fullName>
    </recommendedName>
</protein>
<comment type="catalytic activity">
    <reaction evidence="1">
        <text>D-ribose 5-phosphate + ATP = 5-phospho-alpha-D-ribose 1-diphosphate + AMP + H(+)</text>
        <dbReference type="Rhea" id="RHEA:15609"/>
        <dbReference type="ChEBI" id="CHEBI:15378"/>
        <dbReference type="ChEBI" id="CHEBI:30616"/>
        <dbReference type="ChEBI" id="CHEBI:58017"/>
        <dbReference type="ChEBI" id="CHEBI:78346"/>
        <dbReference type="ChEBI" id="CHEBI:456215"/>
        <dbReference type="EC" id="2.7.6.1"/>
    </reaction>
</comment>
<sequence>HIFSCKLAATVSLQAGFVPLHLQRASARSITVVILYFGYARGDRKVVREDGHEKSDTAIFTYEVLL</sequence>
<evidence type="ECO:0000259" key="2">
    <source>
        <dbReference type="Pfam" id="PF13793"/>
    </source>
</evidence>
<organism evidence="3 4">
    <name type="scientific">Triticum urartu</name>
    <name type="common">Red wild einkorn</name>
    <name type="synonym">Crithodium urartu</name>
    <dbReference type="NCBI Taxonomy" id="4572"/>
    <lineage>
        <taxon>Eukaryota</taxon>
        <taxon>Viridiplantae</taxon>
        <taxon>Streptophyta</taxon>
        <taxon>Embryophyta</taxon>
        <taxon>Tracheophyta</taxon>
        <taxon>Spermatophyta</taxon>
        <taxon>Magnoliopsida</taxon>
        <taxon>Liliopsida</taxon>
        <taxon>Poales</taxon>
        <taxon>Poaceae</taxon>
        <taxon>BOP clade</taxon>
        <taxon>Pooideae</taxon>
        <taxon>Triticodae</taxon>
        <taxon>Triticeae</taxon>
        <taxon>Triticinae</taxon>
        <taxon>Triticum</taxon>
    </lineage>
</organism>
<evidence type="ECO:0000256" key="1">
    <source>
        <dbReference type="ARBA" id="ARBA00049535"/>
    </source>
</evidence>
<evidence type="ECO:0000313" key="4">
    <source>
        <dbReference type="Proteomes" id="UP000015106"/>
    </source>
</evidence>
<dbReference type="InterPro" id="IPR029099">
    <property type="entry name" value="Pribosyltran_N"/>
</dbReference>
<dbReference type="AlphaFoldDB" id="A0A8R7P0G3"/>
<evidence type="ECO:0000313" key="3">
    <source>
        <dbReference type="EnsemblPlants" id="TuG1812G0100001810.01.T01"/>
    </source>
</evidence>
<dbReference type="InterPro" id="IPR029057">
    <property type="entry name" value="PRTase-like"/>
</dbReference>
<dbReference type="SUPFAM" id="SSF53271">
    <property type="entry name" value="PRTase-like"/>
    <property type="match status" value="1"/>
</dbReference>